<dbReference type="AlphaFoldDB" id="A0AAI8TX42"/>
<evidence type="ECO:0000313" key="4">
    <source>
        <dbReference type="EMBL" id="BDY30454.1"/>
    </source>
</evidence>
<dbReference type="Pfam" id="PF00206">
    <property type="entry name" value="Lyase_1"/>
    <property type="match status" value="1"/>
</dbReference>
<dbReference type="Gene3D" id="1.20.200.10">
    <property type="entry name" value="Fumarase/aspartase (Central domain)"/>
    <property type="match status" value="1"/>
</dbReference>
<dbReference type="EC" id="5.5.1.2" evidence="4"/>
<evidence type="ECO:0000313" key="5">
    <source>
        <dbReference type="Proteomes" id="UP001241092"/>
    </source>
</evidence>
<sequence length="397" mass="41135">MPDLFWPGDHRAGDVMSDAAFLDAMVSVETAWLTVLVDAGIAPASARAELTVPVADRDAIATTAERDGNPVTALVALLRSRAGDDPACWLHRGLTSQDVIDTALMLCLRTALTAVRSALTAQVRTLMTLAETYRDTSMLTRTLAQPALPGTVGFKVAHWLTAVLDAADVIDALPALAVQCGGAAGSMAAATELAGTPEAAVHLSAALASALGLAPAAPWHTTRAPLTRTADALVACCDAWGHIANDVALGCRAEVGEFTEGAGGASSTMPHKNNPVLSVLLRRNALTAPHLSAALHSASAAGVDERADGGWHAEWATLRTLTRHTVIAASQATDLLAGLRVNGSRAAANLAAAQGIFAEQQVMRELAGRTSHDGYLGAAGHLIDSALRRAHEYQEAR</sequence>
<dbReference type="Proteomes" id="UP001241092">
    <property type="component" value="Chromosome"/>
</dbReference>
<feature type="domain" description="Fumarate lyase N-terminal" evidence="3">
    <location>
        <begin position="62"/>
        <end position="283"/>
    </location>
</feature>
<evidence type="ECO:0000259" key="3">
    <source>
        <dbReference type="Pfam" id="PF00206"/>
    </source>
</evidence>
<dbReference type="InterPro" id="IPR008948">
    <property type="entry name" value="L-Aspartase-like"/>
</dbReference>
<organism evidence="4 5">
    <name type="scientific">Mycolicibacterium mageritense</name>
    <name type="common">Mycobacterium mageritense</name>
    <dbReference type="NCBI Taxonomy" id="53462"/>
    <lineage>
        <taxon>Bacteria</taxon>
        <taxon>Bacillati</taxon>
        <taxon>Actinomycetota</taxon>
        <taxon>Actinomycetes</taxon>
        <taxon>Mycobacteriales</taxon>
        <taxon>Mycobacteriaceae</taxon>
        <taxon>Mycolicibacterium</taxon>
    </lineage>
</organism>
<keyword evidence="1" id="KW-0456">Lyase</keyword>
<gene>
    <name evidence="4" type="primary">pcaB</name>
    <name evidence="4" type="ORF">hbim_04397</name>
</gene>
<accession>A0AAI8TX42</accession>
<reference evidence="4" key="1">
    <citation type="submission" date="2023-03" db="EMBL/GenBank/DDBJ databases">
        <title>Draft genome sequence of a Mycolicibacterium mageritense strain H4_3_1 isolated from a hybrid biological-inorganic system reactor.</title>
        <authorList>
            <person name="Feng X."/>
            <person name="Kazama D."/>
            <person name="Sato K."/>
            <person name="Kobayashi H."/>
        </authorList>
    </citation>
    <scope>NUCLEOTIDE SEQUENCE</scope>
    <source>
        <strain evidence="4">H4_3_1</strain>
    </source>
</reference>
<dbReference type="PANTHER" id="PTHR43172:SF2">
    <property type="entry name" value="ADENYLOSUCCINATE LYASE C-TERMINAL DOMAIN-CONTAINING PROTEIN"/>
    <property type="match status" value="1"/>
</dbReference>
<keyword evidence="4" id="KW-0413">Isomerase</keyword>
<proteinExistence type="inferred from homology"/>
<comment type="similarity">
    <text evidence="2">Belongs to the class-II fumarase/aspartase family.</text>
</comment>
<dbReference type="RefSeq" id="WP_229480683.1">
    <property type="nucleotide sequence ID" value="NZ_AP027452.1"/>
</dbReference>
<dbReference type="SUPFAM" id="SSF48557">
    <property type="entry name" value="L-aspartase-like"/>
    <property type="match status" value="1"/>
</dbReference>
<name>A0AAI8TX42_MYCME</name>
<protein>
    <submittedName>
        <fullName evidence="4">3-carboxy-cis,cis-muconate cycloisomerase</fullName>
        <ecNumber evidence="4">5.5.1.2</ecNumber>
    </submittedName>
</protein>
<dbReference type="EMBL" id="AP027452">
    <property type="protein sequence ID" value="BDY30454.1"/>
    <property type="molecule type" value="Genomic_DNA"/>
</dbReference>
<dbReference type="PANTHER" id="PTHR43172">
    <property type="entry name" value="ADENYLOSUCCINATE LYASE"/>
    <property type="match status" value="1"/>
</dbReference>
<dbReference type="GO" id="GO:0016829">
    <property type="term" value="F:lyase activity"/>
    <property type="evidence" value="ECO:0007669"/>
    <property type="project" value="UniProtKB-KW"/>
</dbReference>
<dbReference type="PRINTS" id="PR00149">
    <property type="entry name" value="FUMRATELYASE"/>
</dbReference>
<evidence type="ECO:0000256" key="1">
    <source>
        <dbReference type="ARBA" id="ARBA00023239"/>
    </source>
</evidence>
<evidence type="ECO:0000256" key="2">
    <source>
        <dbReference type="ARBA" id="ARBA00034772"/>
    </source>
</evidence>
<dbReference type="InterPro" id="IPR000362">
    <property type="entry name" value="Fumarate_lyase_fam"/>
</dbReference>
<dbReference type="GO" id="GO:0047472">
    <property type="term" value="F:3-carboxy-cis,cis-muconate cycloisomerase activity"/>
    <property type="evidence" value="ECO:0007669"/>
    <property type="project" value="UniProtKB-EC"/>
</dbReference>
<dbReference type="InterPro" id="IPR022761">
    <property type="entry name" value="Fumarate_lyase_N"/>
</dbReference>